<dbReference type="Gene3D" id="1.20.1640.10">
    <property type="entry name" value="Multidrug efflux transporter AcrB transmembrane domain"/>
    <property type="match status" value="2"/>
</dbReference>
<dbReference type="NCBIfam" id="NF000282">
    <property type="entry name" value="RND_permease_1"/>
    <property type="match status" value="1"/>
</dbReference>
<sequence>MLSRFFIQRPKFALVISIILTLAGAIALSILPVAEYPKISPPSVSVTAFYTGASAEVVEQAVADPIETSVNGVENMIYMSSKSANDGSYNLTVTFDVGTDPDMAQVNVQNRVAQIESKLPQEVRMVGVTVKKRSPDLLMVLNFFSPDGRYDDMFLTNYVNLNVKDQLARVKGISEVNVIGGGEYAMRVWLDPKKMASLKLTTSDVYAALAEQNVQVAAGRIGAAPYNHAQDVQFNLVTKGRLESVQEFENVVLRANNDGSSIYLKDIARIELGKKFYDGNGKFRGRDSSIVALSLQSDANALESGQAVMDMLETLSGNFPDGMVYETSYDTTLFVAESIKSVVKTLVEAIILVIAVTYLFLGSFRSTLIPVVAIPVSLIGTFAVMLMTGFTINTVTLFGLILAIGIVVDDAILVIENVDTTMAKDPTLSPRQATLMAMKEVTGPIITSTLVLLAVFLPVAMLPGITGIMYRQFALTICISVVISSINALTLSPALCAMVLKQGGDNTARWFKAFNRGLEHVTNRYGQIAGILVKKSLMLIVFFVVAVGAVSWMAKNTSTAFVPQEDKGILLVNVQLPDSASLSRTEETTAQLMAMVEKEPGVDGVTVANGYSFMTGAAASNGASMFIKLHDWETRRALPGDHSANAISMRINGHAAQTLPQAIVFAMGPPAVPGMGAASGFEFVLEDALGRSRNDLAMVMDDVIRTAMQQPEIAYAFSTFRANVPHYYVDIDREKAKQLGISLSDIFQTMQGNLGSMYVNDFTMFGKNFRVTMQADSEHRNSMDDLNHFHVRSASGDMIPLSTLVSYSEVFEPDVAWRYNMYRSAIIQGQPAPGYSSGDALAAMERVAAQTLPQGYQYEWTGMAYQEVLAGNQAIYAFALALIFIYLFMVAQYESWSIPLAIILVVPVATLGSFIALTLTGTALNLYAQIGLVLLIALAAKNAILIVEFAKMEREEKDLPIEQAAIDGGKLRFRAVNMTSWSFILGIFPLIFASGAGHVSQNSLGISLVGGLLCVLLAGTFLIPGFYALVQRQREKIHHGNTRLVDLDDE</sequence>
<gene>
    <name evidence="11" type="ORF">AMR76_06270</name>
</gene>
<dbReference type="Pfam" id="PF00873">
    <property type="entry name" value="ACR_tran"/>
    <property type="match status" value="1"/>
</dbReference>
<feature type="domain" description="SSD" evidence="10">
    <location>
        <begin position="371"/>
        <end position="498"/>
    </location>
</feature>
<evidence type="ECO:0000259" key="10">
    <source>
        <dbReference type="PROSITE" id="PS50156"/>
    </source>
</evidence>
<feature type="transmembrane region" description="Helical" evidence="9">
    <location>
        <begin position="441"/>
        <end position="461"/>
    </location>
</feature>
<dbReference type="RefSeq" id="WP_004726868.1">
    <property type="nucleotide sequence ID" value="NZ_CABLCD010000014.1"/>
</dbReference>
<dbReference type="PRINTS" id="PR00702">
    <property type="entry name" value="ACRIFLAVINRP"/>
</dbReference>
<dbReference type="InterPro" id="IPR001036">
    <property type="entry name" value="Acrflvin-R"/>
</dbReference>
<evidence type="ECO:0000256" key="8">
    <source>
        <dbReference type="ARBA" id="ARBA00023136"/>
    </source>
</evidence>
<keyword evidence="8 9" id="KW-0472">Membrane</keyword>
<evidence type="ECO:0000256" key="6">
    <source>
        <dbReference type="ARBA" id="ARBA00022692"/>
    </source>
</evidence>
<dbReference type="GO" id="GO:0015562">
    <property type="term" value="F:efflux transmembrane transporter activity"/>
    <property type="evidence" value="ECO:0007669"/>
    <property type="project" value="InterPro"/>
</dbReference>
<comment type="caution">
    <text evidence="11">The sequence shown here is derived from an EMBL/GenBank/DDBJ whole genome shotgun (WGS) entry which is preliminary data.</text>
</comment>
<keyword evidence="12" id="KW-1185">Reference proteome</keyword>
<evidence type="ECO:0000256" key="5">
    <source>
        <dbReference type="ARBA" id="ARBA00022519"/>
    </source>
</evidence>
<feature type="transmembrane region" description="Helical" evidence="9">
    <location>
        <begin position="980"/>
        <end position="999"/>
    </location>
</feature>
<dbReference type="PROSITE" id="PS50156">
    <property type="entry name" value="SSD"/>
    <property type="match status" value="1"/>
</dbReference>
<dbReference type="GO" id="GO:0009636">
    <property type="term" value="P:response to toxic substance"/>
    <property type="evidence" value="ECO:0007669"/>
    <property type="project" value="UniProtKB-ARBA"/>
</dbReference>
<dbReference type="NCBIfam" id="TIGR00915">
    <property type="entry name" value="2A0602"/>
    <property type="match status" value="1"/>
</dbReference>
<feature type="transmembrane region" description="Helical" evidence="9">
    <location>
        <begin position="473"/>
        <end position="500"/>
    </location>
</feature>
<dbReference type="InterPro" id="IPR004764">
    <property type="entry name" value="MdtF-like"/>
</dbReference>
<evidence type="ECO:0000313" key="12">
    <source>
        <dbReference type="Proteomes" id="UP000051221"/>
    </source>
</evidence>
<evidence type="ECO:0000256" key="4">
    <source>
        <dbReference type="ARBA" id="ARBA00022475"/>
    </source>
</evidence>
<keyword evidence="6 9" id="KW-0812">Transmembrane</keyword>
<evidence type="ECO:0000256" key="9">
    <source>
        <dbReference type="RuleBase" id="RU364070"/>
    </source>
</evidence>
<keyword evidence="4" id="KW-1003">Cell membrane</keyword>
<dbReference type="SUPFAM" id="SSF82714">
    <property type="entry name" value="Multidrug efflux transporter AcrB TolC docking domain, DN and DC subdomains"/>
    <property type="match status" value="2"/>
</dbReference>
<accession>A0A0Q2Y1W6</accession>
<dbReference type="PANTHER" id="PTHR32063:SF76">
    <property type="entry name" value="EFFLUX PUMP MEMBRANE TRANSPORTER"/>
    <property type="match status" value="1"/>
</dbReference>
<evidence type="ECO:0000256" key="2">
    <source>
        <dbReference type="ARBA" id="ARBA00010942"/>
    </source>
</evidence>
<comment type="subcellular location">
    <subcellularLocation>
        <location evidence="1 9">Cell inner membrane</location>
        <topology evidence="1 9">Multi-pass membrane protein</topology>
    </subcellularLocation>
</comment>
<dbReference type="Gene3D" id="3.30.70.1320">
    <property type="entry name" value="Multidrug efflux transporter AcrB pore domain like"/>
    <property type="match status" value="1"/>
</dbReference>
<feature type="transmembrane region" description="Helical" evidence="9">
    <location>
        <begin position="342"/>
        <end position="361"/>
    </location>
</feature>
<organism evidence="11 12">
    <name type="scientific">Vibrio furnissii</name>
    <dbReference type="NCBI Taxonomy" id="29494"/>
    <lineage>
        <taxon>Bacteria</taxon>
        <taxon>Pseudomonadati</taxon>
        <taxon>Pseudomonadota</taxon>
        <taxon>Gammaproteobacteria</taxon>
        <taxon>Vibrionales</taxon>
        <taxon>Vibrionaceae</taxon>
        <taxon>Vibrio</taxon>
    </lineage>
</organism>
<dbReference type="GO" id="GO:0005886">
    <property type="term" value="C:plasma membrane"/>
    <property type="evidence" value="ECO:0007669"/>
    <property type="project" value="UniProtKB-SubCell"/>
</dbReference>
<evidence type="ECO:0000256" key="3">
    <source>
        <dbReference type="ARBA" id="ARBA00022448"/>
    </source>
</evidence>
<dbReference type="Proteomes" id="UP000051221">
    <property type="component" value="Unassembled WGS sequence"/>
</dbReference>
<evidence type="ECO:0000256" key="1">
    <source>
        <dbReference type="ARBA" id="ARBA00004429"/>
    </source>
</evidence>
<dbReference type="Gene3D" id="3.30.2090.10">
    <property type="entry name" value="Multidrug efflux transporter AcrB TolC docking domain, DN and DC subdomains"/>
    <property type="match status" value="2"/>
</dbReference>
<evidence type="ECO:0000256" key="7">
    <source>
        <dbReference type="ARBA" id="ARBA00022989"/>
    </source>
</evidence>
<protein>
    <recommendedName>
        <fullName evidence="9">Efflux pump membrane transporter</fullName>
    </recommendedName>
</protein>
<keyword evidence="3 9" id="KW-0813">Transport</keyword>
<dbReference type="EMBL" id="LKHS01000005">
    <property type="protein sequence ID" value="KQH86692.1"/>
    <property type="molecule type" value="Genomic_DNA"/>
</dbReference>
<dbReference type="PANTHER" id="PTHR32063">
    <property type="match status" value="1"/>
</dbReference>
<dbReference type="SUPFAM" id="SSF82693">
    <property type="entry name" value="Multidrug efflux transporter AcrB pore domain, PN1, PN2, PC1 and PC2 subdomains"/>
    <property type="match status" value="3"/>
</dbReference>
<feature type="transmembrane region" description="Helical" evidence="9">
    <location>
        <begin position="396"/>
        <end position="415"/>
    </location>
</feature>
<dbReference type="GeneID" id="50536930"/>
<dbReference type="Gene3D" id="3.30.70.1440">
    <property type="entry name" value="Multidrug efflux transporter AcrB pore domain"/>
    <property type="match status" value="1"/>
</dbReference>
<dbReference type="SUPFAM" id="SSF82866">
    <property type="entry name" value="Multidrug efflux transporter AcrB transmembrane domain"/>
    <property type="match status" value="2"/>
</dbReference>
<dbReference type="InterPro" id="IPR027463">
    <property type="entry name" value="AcrB_DN_DC_subdom"/>
</dbReference>
<dbReference type="FunFam" id="3.30.70.1430:FF:000001">
    <property type="entry name" value="Efflux pump membrane transporter"/>
    <property type="match status" value="1"/>
</dbReference>
<dbReference type="InParanoid" id="A0A0Q2Y1W6"/>
<name>A0A0Q2Y1W6_VIBFU</name>
<dbReference type="Gene3D" id="3.30.70.1430">
    <property type="entry name" value="Multidrug efflux transporter AcrB pore domain"/>
    <property type="match status" value="2"/>
</dbReference>
<proteinExistence type="inferred from homology"/>
<dbReference type="InterPro" id="IPR000731">
    <property type="entry name" value="SSD"/>
</dbReference>
<feature type="transmembrane region" description="Helical" evidence="9">
    <location>
        <begin position="898"/>
        <end position="920"/>
    </location>
</feature>
<reference evidence="11 12" key="1">
    <citation type="submission" date="2015-08" db="EMBL/GenBank/DDBJ databases">
        <title>Antibacterial properties of a collection of Vibrionaceae strains.</title>
        <authorList>
            <person name="Giubergia S."/>
        </authorList>
    </citation>
    <scope>NUCLEOTIDE SEQUENCE [LARGE SCALE GENOMIC DNA]</scope>
    <source>
        <strain evidence="11 12">S0821</strain>
    </source>
</reference>
<comment type="similarity">
    <text evidence="2 9">Belongs to the resistance-nodulation-cell division (RND) (TC 2.A.6) family.</text>
</comment>
<dbReference type="GO" id="GO:0042910">
    <property type="term" value="F:xenobiotic transmembrane transporter activity"/>
    <property type="evidence" value="ECO:0007669"/>
    <property type="project" value="TreeGrafter"/>
</dbReference>
<keyword evidence="5 9" id="KW-0997">Cell inner membrane</keyword>
<feature type="transmembrane region" description="Helical" evidence="9">
    <location>
        <begin position="926"/>
        <end position="947"/>
    </location>
</feature>
<feature type="transmembrane region" description="Helical" evidence="9">
    <location>
        <begin position="1005"/>
        <end position="1030"/>
    </location>
</feature>
<keyword evidence="7 9" id="KW-1133">Transmembrane helix</keyword>
<dbReference type="AlphaFoldDB" id="A0A0Q2Y1W6"/>
<feature type="transmembrane region" description="Helical" evidence="9">
    <location>
        <begin position="874"/>
        <end position="891"/>
    </location>
</feature>
<feature type="transmembrane region" description="Helical" evidence="9">
    <location>
        <begin position="368"/>
        <end position="390"/>
    </location>
</feature>
<dbReference type="FunFam" id="1.20.1640.10:FF:000001">
    <property type="entry name" value="Efflux pump membrane transporter"/>
    <property type="match status" value="1"/>
</dbReference>
<feature type="transmembrane region" description="Helical" evidence="9">
    <location>
        <begin position="12"/>
        <end position="34"/>
    </location>
</feature>
<evidence type="ECO:0000313" key="11">
    <source>
        <dbReference type="EMBL" id="KQH86692.1"/>
    </source>
</evidence>
<feature type="transmembrane region" description="Helical" evidence="9">
    <location>
        <begin position="537"/>
        <end position="554"/>
    </location>
</feature>